<gene>
    <name evidence="2" type="ORF">MELLADRAFT_85583</name>
</gene>
<feature type="region of interest" description="Disordered" evidence="1">
    <location>
        <begin position="219"/>
        <end position="337"/>
    </location>
</feature>
<dbReference type="Proteomes" id="UP000001072">
    <property type="component" value="Unassembled WGS sequence"/>
</dbReference>
<name>F4SD68_MELLP</name>
<dbReference type="AlphaFoldDB" id="F4SD68"/>
<organism evidence="3">
    <name type="scientific">Melampsora larici-populina (strain 98AG31 / pathotype 3-4-7)</name>
    <name type="common">Poplar leaf rust fungus</name>
    <dbReference type="NCBI Taxonomy" id="747676"/>
    <lineage>
        <taxon>Eukaryota</taxon>
        <taxon>Fungi</taxon>
        <taxon>Dikarya</taxon>
        <taxon>Basidiomycota</taxon>
        <taxon>Pucciniomycotina</taxon>
        <taxon>Pucciniomycetes</taxon>
        <taxon>Pucciniales</taxon>
        <taxon>Melampsoraceae</taxon>
        <taxon>Melampsora</taxon>
    </lineage>
</organism>
<evidence type="ECO:0000313" key="3">
    <source>
        <dbReference type="Proteomes" id="UP000001072"/>
    </source>
</evidence>
<feature type="compositionally biased region" description="Polar residues" evidence="1">
    <location>
        <begin position="261"/>
        <end position="271"/>
    </location>
</feature>
<feature type="compositionally biased region" description="Low complexity" evidence="1">
    <location>
        <begin position="274"/>
        <end position="286"/>
    </location>
</feature>
<evidence type="ECO:0000256" key="1">
    <source>
        <dbReference type="SAM" id="MobiDB-lite"/>
    </source>
</evidence>
<dbReference type="InParanoid" id="F4SD68"/>
<proteinExistence type="predicted"/>
<dbReference type="OrthoDB" id="2516518at2759"/>
<feature type="compositionally biased region" description="Polar residues" evidence="1">
    <location>
        <begin position="287"/>
        <end position="308"/>
    </location>
</feature>
<feature type="compositionally biased region" description="Basic residues" evidence="1">
    <location>
        <begin position="313"/>
        <end position="328"/>
    </location>
</feature>
<dbReference type="HOGENOM" id="CLU_052203_1_1_1"/>
<dbReference type="EMBL" id="GL883239">
    <property type="protein sequence ID" value="EGF97401.1"/>
    <property type="molecule type" value="Genomic_DNA"/>
</dbReference>
<dbReference type="VEuPathDB" id="FungiDB:MELLADRAFT_85583"/>
<reference evidence="3" key="1">
    <citation type="journal article" date="2011" name="Proc. Natl. Acad. Sci. U.S.A.">
        <title>Obligate biotrophy features unraveled by the genomic analysis of rust fungi.</title>
        <authorList>
            <person name="Duplessis S."/>
            <person name="Cuomo C.A."/>
            <person name="Lin Y.-C."/>
            <person name="Aerts A."/>
            <person name="Tisserant E."/>
            <person name="Veneault-Fourrey C."/>
            <person name="Joly D.L."/>
            <person name="Hacquard S."/>
            <person name="Amselem J."/>
            <person name="Cantarel B.L."/>
            <person name="Chiu R."/>
            <person name="Coutinho P.M."/>
            <person name="Feau N."/>
            <person name="Field M."/>
            <person name="Frey P."/>
            <person name="Gelhaye E."/>
            <person name="Goldberg J."/>
            <person name="Grabherr M.G."/>
            <person name="Kodira C.D."/>
            <person name="Kohler A."/>
            <person name="Kuees U."/>
            <person name="Lindquist E.A."/>
            <person name="Lucas S.M."/>
            <person name="Mago R."/>
            <person name="Mauceli E."/>
            <person name="Morin E."/>
            <person name="Murat C."/>
            <person name="Pangilinan J.L."/>
            <person name="Park R."/>
            <person name="Pearson M."/>
            <person name="Quesneville H."/>
            <person name="Rouhier N."/>
            <person name="Sakthikumar S."/>
            <person name="Salamov A.A."/>
            <person name="Schmutz J."/>
            <person name="Selles B."/>
            <person name="Shapiro H."/>
            <person name="Tanguay P."/>
            <person name="Tuskan G.A."/>
            <person name="Henrissat B."/>
            <person name="Van de Peer Y."/>
            <person name="Rouze P."/>
            <person name="Ellis J.G."/>
            <person name="Dodds P.N."/>
            <person name="Schein J.E."/>
            <person name="Zhong S."/>
            <person name="Hamelin R.C."/>
            <person name="Grigoriev I.V."/>
            <person name="Szabo L.J."/>
            <person name="Martin F."/>
        </authorList>
    </citation>
    <scope>NUCLEOTIDE SEQUENCE [LARGE SCALE GENOMIC DNA]</scope>
    <source>
        <strain evidence="3">98AG31 / pathotype 3-4-7</strain>
    </source>
</reference>
<dbReference type="GeneID" id="18933888"/>
<sequence>MADPAESTTHGLYLTGNFKIEKKISPENGWRAEYRTYVTSISGGGAHRDRLMSYEIELRGFSQAQFKLEAGNIYFLRGCFFPTNTDETNKDVLYFEASDRVLISPSQSFSGSLINSIAVTGVGIVTAIESFREPITNGCLPNPADGEKMVTIVTVLHSDYHPIQFTVQYRIPPTRNLAGTPKILQVGREYQFHGFLKDFDEKTFVYIVIASKVSPTTGGKEYDVGVKSNGSAKEDVKPLLSQNKPVKFQPRALNAQFKSPVINTDSETTPNLRFPPSDFGPSSFSPASTQPGAGPSESSPDTGNSSTVPTPPTKKRSRVAPKRGNKKGKTLDLTSAE</sequence>
<evidence type="ECO:0000313" key="2">
    <source>
        <dbReference type="EMBL" id="EGF97401.1"/>
    </source>
</evidence>
<keyword evidence="3" id="KW-1185">Reference proteome</keyword>
<accession>F4SD68</accession>
<protein>
    <submittedName>
        <fullName evidence="2">Uncharacterized protein</fullName>
    </submittedName>
</protein>
<dbReference type="KEGG" id="mlr:MELLADRAFT_85583"/>
<dbReference type="RefSeq" id="XP_007419322.1">
    <property type="nucleotide sequence ID" value="XM_007419260.1"/>
</dbReference>